<evidence type="ECO:0000256" key="3">
    <source>
        <dbReference type="ARBA" id="ARBA00022730"/>
    </source>
</evidence>
<keyword evidence="3 8" id="KW-0699">rRNA-binding</keyword>
<keyword evidence="4 8" id="KW-0694">RNA-binding</keyword>
<dbReference type="InterPro" id="IPR002583">
    <property type="entry name" value="Ribosomal_bS20"/>
</dbReference>
<evidence type="ECO:0000256" key="7">
    <source>
        <dbReference type="ARBA" id="ARBA00035136"/>
    </source>
</evidence>
<comment type="similarity">
    <text evidence="2 8">Belongs to the bacterial ribosomal protein bS20 family.</text>
</comment>
<sequence>MANTAQAKKRARQAEAHRARNAGQRTELRTQIKKVRTAVASKDKSAAQQAFREAASVIDRLVGKGLVHKNAAARYKSGLNQQLRTLA</sequence>
<dbReference type="InterPro" id="IPR036510">
    <property type="entry name" value="Ribosomal_bS20_sf"/>
</dbReference>
<dbReference type="GO" id="GO:0005829">
    <property type="term" value="C:cytosol"/>
    <property type="evidence" value="ECO:0007669"/>
    <property type="project" value="TreeGrafter"/>
</dbReference>
<evidence type="ECO:0000256" key="8">
    <source>
        <dbReference type="HAMAP-Rule" id="MF_00500"/>
    </source>
</evidence>
<evidence type="ECO:0000313" key="10">
    <source>
        <dbReference type="EMBL" id="BAV33235.1"/>
    </source>
</evidence>
<keyword evidence="11" id="KW-1185">Reference proteome</keyword>
<dbReference type="FunFam" id="1.20.58.110:FF:000001">
    <property type="entry name" value="30S ribosomal protein S20"/>
    <property type="match status" value="1"/>
</dbReference>
<evidence type="ECO:0000256" key="2">
    <source>
        <dbReference type="ARBA" id="ARBA00007634"/>
    </source>
</evidence>
<dbReference type="RefSeq" id="WP_096360117.1">
    <property type="nucleotide sequence ID" value="NZ_AP014879.1"/>
</dbReference>
<protein>
    <recommendedName>
        <fullName evidence="7 8">Small ribosomal subunit protein bS20</fullName>
    </recommendedName>
</protein>
<dbReference type="PANTHER" id="PTHR33398:SF1">
    <property type="entry name" value="SMALL RIBOSOMAL SUBUNIT PROTEIN BS20C"/>
    <property type="match status" value="1"/>
</dbReference>
<evidence type="ECO:0000256" key="6">
    <source>
        <dbReference type="ARBA" id="ARBA00023274"/>
    </source>
</evidence>
<evidence type="ECO:0000256" key="1">
    <source>
        <dbReference type="ARBA" id="ARBA00003134"/>
    </source>
</evidence>
<dbReference type="GO" id="GO:0006412">
    <property type="term" value="P:translation"/>
    <property type="evidence" value="ECO:0007669"/>
    <property type="project" value="UniProtKB-UniRule"/>
</dbReference>
<evidence type="ECO:0000256" key="5">
    <source>
        <dbReference type="ARBA" id="ARBA00022980"/>
    </source>
</evidence>
<dbReference type="GO" id="GO:0003735">
    <property type="term" value="F:structural constituent of ribosome"/>
    <property type="evidence" value="ECO:0007669"/>
    <property type="project" value="InterPro"/>
</dbReference>
<organism evidence="10 11">
    <name type="scientific">Sulfuricaulis limicola</name>
    <dbReference type="NCBI Taxonomy" id="1620215"/>
    <lineage>
        <taxon>Bacteria</taxon>
        <taxon>Pseudomonadati</taxon>
        <taxon>Pseudomonadota</taxon>
        <taxon>Gammaproteobacteria</taxon>
        <taxon>Acidiferrobacterales</taxon>
        <taxon>Acidiferrobacteraceae</taxon>
        <taxon>Sulfuricaulis</taxon>
    </lineage>
</organism>
<dbReference type="EMBL" id="AP014879">
    <property type="protein sequence ID" value="BAV33235.1"/>
    <property type="molecule type" value="Genomic_DNA"/>
</dbReference>
<gene>
    <name evidence="8" type="primary">rpsT</name>
    <name evidence="10" type="ORF">SCL_0918</name>
</gene>
<reference evidence="10 11" key="1">
    <citation type="submission" date="2015-05" db="EMBL/GenBank/DDBJ databases">
        <title>Complete genome sequence of a sulfur-oxidizing gammaproteobacterium strain HA5.</title>
        <authorList>
            <person name="Miura A."/>
            <person name="Kojima H."/>
            <person name="Fukui M."/>
        </authorList>
    </citation>
    <scope>NUCLEOTIDE SEQUENCE [LARGE SCALE GENOMIC DNA]</scope>
    <source>
        <strain evidence="10 11">HA5</strain>
    </source>
</reference>
<evidence type="ECO:0000313" key="11">
    <source>
        <dbReference type="Proteomes" id="UP000243180"/>
    </source>
</evidence>
<dbReference type="Proteomes" id="UP000243180">
    <property type="component" value="Chromosome"/>
</dbReference>
<dbReference type="Gene3D" id="1.20.58.110">
    <property type="entry name" value="Ribosomal protein S20"/>
    <property type="match status" value="1"/>
</dbReference>
<feature type="region of interest" description="Disordered" evidence="9">
    <location>
        <begin position="1"/>
        <end position="30"/>
    </location>
</feature>
<evidence type="ECO:0000256" key="4">
    <source>
        <dbReference type="ARBA" id="ARBA00022884"/>
    </source>
</evidence>
<dbReference type="Pfam" id="PF01649">
    <property type="entry name" value="Ribosomal_S20p"/>
    <property type="match status" value="1"/>
</dbReference>
<dbReference type="OrthoDB" id="9807974at2"/>
<dbReference type="FunCoup" id="A0A1B4XEK3">
    <property type="interactions" value="546"/>
</dbReference>
<proteinExistence type="inferred from homology"/>
<dbReference type="KEGG" id="slim:SCL_0918"/>
<keyword evidence="5 8" id="KW-0689">Ribosomal protein</keyword>
<evidence type="ECO:0000256" key="9">
    <source>
        <dbReference type="SAM" id="MobiDB-lite"/>
    </source>
</evidence>
<dbReference type="GO" id="GO:0070181">
    <property type="term" value="F:small ribosomal subunit rRNA binding"/>
    <property type="evidence" value="ECO:0007669"/>
    <property type="project" value="TreeGrafter"/>
</dbReference>
<comment type="function">
    <text evidence="1 8">Binds directly to 16S ribosomal RNA.</text>
</comment>
<dbReference type="GO" id="GO:0015935">
    <property type="term" value="C:small ribosomal subunit"/>
    <property type="evidence" value="ECO:0007669"/>
    <property type="project" value="TreeGrafter"/>
</dbReference>
<dbReference type="AlphaFoldDB" id="A0A1B4XEK3"/>
<dbReference type="HAMAP" id="MF_00500">
    <property type="entry name" value="Ribosomal_bS20"/>
    <property type="match status" value="1"/>
</dbReference>
<dbReference type="SUPFAM" id="SSF46992">
    <property type="entry name" value="Ribosomal protein S20"/>
    <property type="match status" value="1"/>
</dbReference>
<dbReference type="NCBIfam" id="TIGR00029">
    <property type="entry name" value="S20"/>
    <property type="match status" value="1"/>
</dbReference>
<name>A0A1B4XEK3_9GAMM</name>
<keyword evidence="6 8" id="KW-0687">Ribonucleoprotein</keyword>
<dbReference type="InParanoid" id="A0A1B4XEK3"/>
<dbReference type="PANTHER" id="PTHR33398">
    <property type="entry name" value="30S RIBOSOMAL PROTEIN S20"/>
    <property type="match status" value="1"/>
</dbReference>
<accession>A0A1B4XEK3</accession>